<comment type="catalytic activity">
    <reaction evidence="1 5">
        <text>[protein]-peptidylproline (omega=180) = [protein]-peptidylproline (omega=0)</text>
        <dbReference type="Rhea" id="RHEA:16237"/>
        <dbReference type="Rhea" id="RHEA-COMP:10747"/>
        <dbReference type="Rhea" id="RHEA-COMP:10748"/>
        <dbReference type="ChEBI" id="CHEBI:83833"/>
        <dbReference type="ChEBI" id="CHEBI:83834"/>
        <dbReference type="EC" id="5.2.1.8"/>
    </reaction>
</comment>
<proteinExistence type="inferred from homology"/>
<evidence type="ECO:0000313" key="8">
    <source>
        <dbReference type="EMBL" id="ARF14326.1"/>
    </source>
</evidence>
<dbReference type="Pfam" id="PF00160">
    <property type="entry name" value="Pro_isomerase"/>
    <property type="match status" value="1"/>
</dbReference>
<keyword evidence="3 5" id="KW-0697">Rotamase</keyword>
<evidence type="ECO:0000256" key="4">
    <source>
        <dbReference type="ARBA" id="ARBA00023235"/>
    </source>
</evidence>
<evidence type="ECO:0000256" key="3">
    <source>
        <dbReference type="ARBA" id="ARBA00023110"/>
    </source>
</evidence>
<gene>
    <name evidence="8" type="ORF">SporoS204_09330</name>
</gene>
<reference evidence="8 9" key="1">
    <citation type="submission" date="2016-04" db="EMBL/GenBank/DDBJ databases">
        <title>Comparative Genomics and Epigenetics of Sporosarcina ureae.</title>
        <authorList>
            <person name="Oliver A.S."/>
            <person name="Cooper K.K."/>
        </authorList>
    </citation>
    <scope>NUCLEOTIDE SEQUENCE [LARGE SCALE GENOMIC DNA]</scope>
    <source>
        <strain evidence="8 9">S204</strain>
    </source>
</reference>
<evidence type="ECO:0000256" key="5">
    <source>
        <dbReference type="RuleBase" id="RU363019"/>
    </source>
</evidence>
<keyword evidence="9" id="KW-1185">Reference proteome</keyword>
<accession>A0ABM6JWI7</accession>
<dbReference type="PROSITE" id="PS50072">
    <property type="entry name" value="CSA_PPIASE_2"/>
    <property type="match status" value="1"/>
</dbReference>
<feature type="chain" id="PRO_5044990701" description="Peptidyl-prolyl cis-trans isomerase" evidence="5">
    <location>
        <begin position="28"/>
        <end position="227"/>
    </location>
</feature>
<dbReference type="InterPro" id="IPR029000">
    <property type="entry name" value="Cyclophilin-like_dom_sf"/>
</dbReference>
<evidence type="ECO:0000259" key="7">
    <source>
        <dbReference type="PROSITE" id="PS50072"/>
    </source>
</evidence>
<feature type="domain" description="PPIase cyclophilin-type" evidence="7">
    <location>
        <begin position="61"/>
        <end position="214"/>
    </location>
</feature>
<dbReference type="EMBL" id="CP015108">
    <property type="protein sequence ID" value="ARF14326.1"/>
    <property type="molecule type" value="Genomic_DNA"/>
</dbReference>
<dbReference type="Proteomes" id="UP000192486">
    <property type="component" value="Chromosome"/>
</dbReference>
<dbReference type="Gene3D" id="2.40.100.10">
    <property type="entry name" value="Cyclophilin-like"/>
    <property type="match status" value="1"/>
</dbReference>
<organism evidence="8 9">
    <name type="scientific">Sporosarcina ureae</name>
    <dbReference type="NCBI Taxonomy" id="1571"/>
    <lineage>
        <taxon>Bacteria</taxon>
        <taxon>Bacillati</taxon>
        <taxon>Bacillota</taxon>
        <taxon>Bacilli</taxon>
        <taxon>Bacillales</taxon>
        <taxon>Caryophanaceae</taxon>
        <taxon>Sporosarcina</taxon>
    </lineage>
</organism>
<feature type="region of interest" description="Disordered" evidence="6">
    <location>
        <begin position="29"/>
        <end position="48"/>
    </location>
</feature>
<dbReference type="PROSITE" id="PS00170">
    <property type="entry name" value="CSA_PPIASE_1"/>
    <property type="match status" value="1"/>
</dbReference>
<dbReference type="PANTHER" id="PTHR45625">
    <property type="entry name" value="PEPTIDYL-PROLYL CIS-TRANS ISOMERASE-RELATED"/>
    <property type="match status" value="1"/>
</dbReference>
<comment type="function">
    <text evidence="2 5">PPIases accelerate the folding of proteins. It catalyzes the cis-trans isomerization of proline imidic peptide bonds in oligopeptides.</text>
</comment>
<comment type="similarity">
    <text evidence="5">Belongs to the cyclophilin-type PPIase family.</text>
</comment>
<dbReference type="PRINTS" id="PR00153">
    <property type="entry name" value="CSAPPISMRASE"/>
</dbReference>
<evidence type="ECO:0000256" key="2">
    <source>
        <dbReference type="ARBA" id="ARBA00002388"/>
    </source>
</evidence>
<keyword evidence="5" id="KW-0732">Signal</keyword>
<dbReference type="InterPro" id="IPR020892">
    <property type="entry name" value="Cyclophilin-type_PPIase_CS"/>
</dbReference>
<protein>
    <recommendedName>
        <fullName evidence="5">Peptidyl-prolyl cis-trans isomerase</fullName>
        <shortName evidence="5">PPIase</shortName>
        <ecNumber evidence="5">5.2.1.8</ecNumber>
    </recommendedName>
</protein>
<dbReference type="CDD" id="cd00317">
    <property type="entry name" value="cyclophilin"/>
    <property type="match status" value="1"/>
</dbReference>
<evidence type="ECO:0000256" key="1">
    <source>
        <dbReference type="ARBA" id="ARBA00000971"/>
    </source>
</evidence>
<dbReference type="SUPFAM" id="SSF50891">
    <property type="entry name" value="Cyclophilin-like"/>
    <property type="match status" value="1"/>
</dbReference>
<dbReference type="PANTHER" id="PTHR45625:SF4">
    <property type="entry name" value="PEPTIDYLPROLYL ISOMERASE DOMAIN AND WD REPEAT-CONTAINING PROTEIN 1"/>
    <property type="match status" value="1"/>
</dbReference>
<dbReference type="GO" id="GO:0016853">
    <property type="term" value="F:isomerase activity"/>
    <property type="evidence" value="ECO:0007669"/>
    <property type="project" value="UniProtKB-KW"/>
</dbReference>
<keyword evidence="4 5" id="KW-0413">Isomerase</keyword>
<name>A0ABM6JWI7_SPOUR</name>
<dbReference type="EC" id="5.2.1.8" evidence="5"/>
<sequence length="227" mass="24801">MFKRNKAWYFLISVMALAVLLVGCGKATEEQQVETPNEESTEQPKEAAVDYSADVKENPIVTITMENDEQIVLELEPTVAPNTVANFISLIEDGYYDGLIFHRVIPGFMIQGGDSSGDGSGGPGYAIDGEFSSNGFENNMKHERGVISTARTQDPNSAGSQFFIMTDDNTSLDGEYAAFGKVTEGMETVDAIVANETDAMDKPIEEQKMKTVEVDTKGFDYPKPTTH</sequence>
<dbReference type="InterPro" id="IPR002130">
    <property type="entry name" value="Cyclophilin-type_PPIase_dom"/>
</dbReference>
<evidence type="ECO:0000256" key="6">
    <source>
        <dbReference type="SAM" id="MobiDB-lite"/>
    </source>
</evidence>
<feature type="signal peptide" evidence="5">
    <location>
        <begin position="1"/>
        <end position="27"/>
    </location>
</feature>
<evidence type="ECO:0000313" key="9">
    <source>
        <dbReference type="Proteomes" id="UP000192486"/>
    </source>
</evidence>
<dbReference type="RefSeq" id="WP_029054352.1">
    <property type="nucleotide sequence ID" value="NZ_CP015108.1"/>
</dbReference>
<dbReference type="PROSITE" id="PS51257">
    <property type="entry name" value="PROKAR_LIPOPROTEIN"/>
    <property type="match status" value="1"/>
</dbReference>
<dbReference type="InterPro" id="IPR044666">
    <property type="entry name" value="Cyclophilin_A-like"/>
</dbReference>